<reference evidence="3" key="1">
    <citation type="journal article" date="2019" name="Int. J. Syst. Evol. Microbiol.">
        <title>The Global Catalogue of Microorganisms (GCM) 10K type strain sequencing project: providing services to taxonomists for standard genome sequencing and annotation.</title>
        <authorList>
            <consortium name="The Broad Institute Genomics Platform"/>
            <consortium name="The Broad Institute Genome Sequencing Center for Infectious Disease"/>
            <person name="Wu L."/>
            <person name="Ma J."/>
        </authorList>
    </citation>
    <scope>NUCLEOTIDE SEQUENCE [LARGE SCALE GENOMIC DNA]</scope>
    <source>
        <strain evidence="3">CCUG 55995</strain>
    </source>
</reference>
<dbReference type="Proteomes" id="UP001595952">
    <property type="component" value="Unassembled WGS sequence"/>
</dbReference>
<gene>
    <name evidence="2" type="ORF">ACFO0D_18755</name>
</gene>
<accession>A0ABV9IE09</accession>
<organism evidence="2 3">
    <name type="scientific">Deinococcus hohokamensis</name>
    <dbReference type="NCBI Taxonomy" id="309883"/>
    <lineage>
        <taxon>Bacteria</taxon>
        <taxon>Thermotogati</taxon>
        <taxon>Deinococcota</taxon>
        <taxon>Deinococci</taxon>
        <taxon>Deinococcales</taxon>
        <taxon>Deinococcaceae</taxon>
        <taxon>Deinococcus</taxon>
    </lineage>
</organism>
<name>A0ABV9IE09_9DEIO</name>
<evidence type="ECO:0000313" key="3">
    <source>
        <dbReference type="Proteomes" id="UP001595952"/>
    </source>
</evidence>
<feature type="signal peptide" evidence="1">
    <location>
        <begin position="1"/>
        <end position="18"/>
    </location>
</feature>
<evidence type="ECO:0000313" key="2">
    <source>
        <dbReference type="EMBL" id="MFC4640374.1"/>
    </source>
</evidence>
<sequence length="126" mass="13666">MRQMTVLALGALMLTACGAGSTPAGPAASTTKPITAQAYTIYSTTWAGGRCTFRQWTDGAYSGEVSEVSHANNGYVRLWVKILTTGNWDKQETRGYVSLGTNSSIEVYAWCKVDGNWVGGLKYRTR</sequence>
<keyword evidence="3" id="KW-1185">Reference proteome</keyword>
<protein>
    <recommendedName>
        <fullName evidence="4">Lipoprotein</fullName>
    </recommendedName>
</protein>
<comment type="caution">
    <text evidence="2">The sequence shown here is derived from an EMBL/GenBank/DDBJ whole genome shotgun (WGS) entry which is preliminary data.</text>
</comment>
<proteinExistence type="predicted"/>
<feature type="chain" id="PRO_5047185531" description="Lipoprotein" evidence="1">
    <location>
        <begin position="19"/>
        <end position="126"/>
    </location>
</feature>
<dbReference type="EMBL" id="JBHSEI010000015">
    <property type="protein sequence ID" value="MFC4640374.1"/>
    <property type="molecule type" value="Genomic_DNA"/>
</dbReference>
<dbReference type="PROSITE" id="PS51257">
    <property type="entry name" value="PROKAR_LIPOPROTEIN"/>
    <property type="match status" value="1"/>
</dbReference>
<evidence type="ECO:0000256" key="1">
    <source>
        <dbReference type="SAM" id="SignalP"/>
    </source>
</evidence>
<evidence type="ECO:0008006" key="4">
    <source>
        <dbReference type="Google" id="ProtNLM"/>
    </source>
</evidence>
<keyword evidence="1" id="KW-0732">Signal</keyword>